<dbReference type="GO" id="GO:0004816">
    <property type="term" value="F:asparagine-tRNA ligase activity"/>
    <property type="evidence" value="ECO:0007669"/>
    <property type="project" value="TreeGrafter"/>
</dbReference>
<evidence type="ECO:0000313" key="9">
    <source>
        <dbReference type="Proteomes" id="UP000636800"/>
    </source>
</evidence>
<dbReference type="GO" id="GO:0005524">
    <property type="term" value="F:ATP binding"/>
    <property type="evidence" value="ECO:0007669"/>
    <property type="project" value="UniProtKB-KW"/>
</dbReference>
<keyword evidence="4" id="KW-0648">Protein biosynthesis</keyword>
<reference evidence="8 9" key="1">
    <citation type="journal article" date="2020" name="Nat. Food">
        <title>A phased Vanilla planifolia genome enables genetic improvement of flavour and production.</title>
        <authorList>
            <person name="Hasing T."/>
            <person name="Tang H."/>
            <person name="Brym M."/>
            <person name="Khazi F."/>
            <person name="Huang T."/>
            <person name="Chambers A.H."/>
        </authorList>
    </citation>
    <scope>NUCLEOTIDE SEQUENCE [LARGE SCALE GENOMIC DNA]</scope>
    <source>
        <tissue evidence="8">Leaf</tissue>
    </source>
</reference>
<proteinExistence type="predicted"/>
<dbReference type="InterPro" id="IPR045864">
    <property type="entry name" value="aa-tRNA-synth_II/BPL/LPL"/>
</dbReference>
<dbReference type="Proteomes" id="UP000636800">
    <property type="component" value="Unassembled WGS sequence"/>
</dbReference>
<keyword evidence="1" id="KW-0436">Ligase</keyword>
<dbReference type="PANTHER" id="PTHR22594:SF36">
    <property type="entry name" value="ASPARAGINE--TRNA LIGASE, CYTOPLASMIC 2"/>
    <property type="match status" value="1"/>
</dbReference>
<dbReference type="OrthoDB" id="249703at2759"/>
<sequence>MPANINECQQQQPAAEERLERFKYSNRVLLSSILGRADGGLGLVGKRVRVAGWVKSSVEKAMPDVLMPKPAALAEPPAVKDVSCSEILASRLPMFRRIARILMNSAGNAEFVGKMDGAAKPVPSIAYLRINDGSSTANLQIMVNSSVYPLSKILPTGTSIMVEGVIEKLKAQRKHALELKVEKVFYVGIVDTKKYPLLKEMLSMAFLRAFPHFRPRTTTIASIARIRSSLSYSTHQFFQSKGFLHVHMPINTKNSRIHRNMLEVATLSNVSNQEAKELETVKAAIMEKSKRIEELKRSHSNKEALIAALKDLKKTNELAVQLEHQQSSTLTSIKAPDIFPNSLCCHTYQSASSGLHLESYACSLGNVYSFGPTFQTVDVSPSKELAELWKVEVEMAFAEQEDAINCAEDYLRYLCQSVLENCLNDIKFLCKRIDNTCIDRIKSMASGPFVRVSYPEALENFKKFEEKAELGTNLSTEHGSILAEKLYHQPFIVYNYPEDSKPIYFRSIDDTKTVSAFDIITPKIGKLIQGGQKEERLDKLTTRMKKLGLPLEEFDWYLDLRRHGTVKHSGFSFGLEEMVMFVSGVDDLRDTVTFPRDWTSTDT</sequence>
<evidence type="ECO:0000256" key="2">
    <source>
        <dbReference type="ARBA" id="ARBA00022741"/>
    </source>
</evidence>
<dbReference type="PANTHER" id="PTHR22594">
    <property type="entry name" value="ASPARTYL/LYSYL-TRNA SYNTHETASE"/>
    <property type="match status" value="1"/>
</dbReference>
<keyword evidence="9" id="KW-1185">Reference proteome</keyword>
<keyword evidence="3" id="KW-0067">ATP-binding</keyword>
<dbReference type="EMBL" id="JADCNL010000004">
    <property type="protein sequence ID" value="KAG0485854.1"/>
    <property type="molecule type" value="Genomic_DNA"/>
</dbReference>
<evidence type="ECO:0000256" key="5">
    <source>
        <dbReference type="ARBA" id="ARBA00023146"/>
    </source>
</evidence>
<evidence type="ECO:0000256" key="4">
    <source>
        <dbReference type="ARBA" id="ARBA00022917"/>
    </source>
</evidence>
<evidence type="ECO:0000256" key="3">
    <source>
        <dbReference type="ARBA" id="ARBA00022840"/>
    </source>
</evidence>
<protein>
    <recommendedName>
        <fullName evidence="7">Aminoacyl-tRNA synthetase class II (D/K/N) domain-containing protein</fullName>
    </recommendedName>
</protein>
<organism evidence="8 9">
    <name type="scientific">Vanilla planifolia</name>
    <name type="common">Vanilla</name>
    <dbReference type="NCBI Taxonomy" id="51239"/>
    <lineage>
        <taxon>Eukaryota</taxon>
        <taxon>Viridiplantae</taxon>
        <taxon>Streptophyta</taxon>
        <taxon>Embryophyta</taxon>
        <taxon>Tracheophyta</taxon>
        <taxon>Spermatophyta</taxon>
        <taxon>Magnoliopsida</taxon>
        <taxon>Liliopsida</taxon>
        <taxon>Asparagales</taxon>
        <taxon>Orchidaceae</taxon>
        <taxon>Vanilloideae</taxon>
        <taxon>Vanilleae</taxon>
        <taxon>Vanilla</taxon>
    </lineage>
</organism>
<dbReference type="SUPFAM" id="SSF55681">
    <property type="entry name" value="Class II aaRS and biotin synthetases"/>
    <property type="match status" value="1"/>
</dbReference>
<dbReference type="InterPro" id="IPR004364">
    <property type="entry name" value="Aa-tRNA-synt_II"/>
</dbReference>
<evidence type="ECO:0000256" key="1">
    <source>
        <dbReference type="ARBA" id="ARBA00022598"/>
    </source>
</evidence>
<dbReference type="AlphaFoldDB" id="A0A835R7H3"/>
<comment type="caution">
    <text evidence="8">The sequence shown here is derived from an EMBL/GenBank/DDBJ whole genome shotgun (WGS) entry which is preliminary data.</text>
</comment>
<dbReference type="GO" id="GO:0006421">
    <property type="term" value="P:asparaginyl-tRNA aminoacylation"/>
    <property type="evidence" value="ECO:0007669"/>
    <property type="project" value="TreeGrafter"/>
</dbReference>
<feature type="domain" description="Aminoacyl-tRNA synthetase class II (D/K/N)" evidence="7">
    <location>
        <begin position="350"/>
        <end position="597"/>
    </location>
</feature>
<gene>
    <name evidence="8" type="ORF">HPP92_009933</name>
</gene>
<dbReference type="GO" id="GO:0005739">
    <property type="term" value="C:mitochondrion"/>
    <property type="evidence" value="ECO:0007669"/>
    <property type="project" value="TreeGrafter"/>
</dbReference>
<evidence type="ECO:0000256" key="6">
    <source>
        <dbReference type="SAM" id="Coils"/>
    </source>
</evidence>
<keyword evidence="5" id="KW-0030">Aminoacyl-tRNA synthetase</keyword>
<keyword evidence="2" id="KW-0547">Nucleotide-binding</keyword>
<accession>A0A835R7H3</accession>
<feature type="coiled-coil region" evidence="6">
    <location>
        <begin position="278"/>
        <end position="312"/>
    </location>
</feature>
<dbReference type="Gene3D" id="3.30.930.10">
    <property type="entry name" value="Bira Bifunctional Protein, Domain 2"/>
    <property type="match status" value="1"/>
</dbReference>
<keyword evidence="6" id="KW-0175">Coiled coil</keyword>
<evidence type="ECO:0000259" key="7">
    <source>
        <dbReference type="Pfam" id="PF00152"/>
    </source>
</evidence>
<name>A0A835R7H3_VANPL</name>
<evidence type="ECO:0000313" key="8">
    <source>
        <dbReference type="EMBL" id="KAG0485854.1"/>
    </source>
</evidence>
<dbReference type="Pfam" id="PF00152">
    <property type="entry name" value="tRNA-synt_2"/>
    <property type="match status" value="1"/>
</dbReference>